<keyword evidence="2" id="KW-1185">Reference proteome</keyword>
<dbReference type="RefSeq" id="WP_181985362.1">
    <property type="nucleotide sequence ID" value="NZ_JACOQE010000001.1"/>
</dbReference>
<reference evidence="1 2" key="1">
    <citation type="submission" date="2020-08" db="EMBL/GenBank/DDBJ databases">
        <title>Genome public.</title>
        <authorList>
            <person name="Liu C."/>
            <person name="Sun Q."/>
        </authorList>
    </citation>
    <scope>NUCLEOTIDE SEQUENCE [LARGE SCALE GENOMIC DNA]</scope>
    <source>
        <strain evidence="1 2">27-44</strain>
    </source>
</reference>
<comment type="caution">
    <text evidence="1">The sequence shown here is derived from an EMBL/GenBank/DDBJ whole genome shotgun (WGS) entry which is preliminary data.</text>
</comment>
<sequence>MKEMVVNLYVNIYGQDFGQYGGEKKDKIGQKFLFYRSSEQEKYIKKDK</sequence>
<dbReference type="Proteomes" id="UP000633936">
    <property type="component" value="Unassembled WGS sequence"/>
</dbReference>
<gene>
    <name evidence="1" type="ORF">H8Z79_00395</name>
</gene>
<dbReference type="EMBL" id="JACOQE010000001">
    <property type="protein sequence ID" value="MBC5738928.1"/>
    <property type="molecule type" value="Genomic_DNA"/>
</dbReference>
<name>A0ABR7HXF9_9FIRM</name>
<protein>
    <submittedName>
        <fullName evidence="1">Uncharacterized protein</fullName>
    </submittedName>
</protein>
<accession>A0ABR7HXF9</accession>
<organism evidence="1 2">
    <name type="scientific">Blautia intestinalis</name>
    <dbReference type="NCBI Taxonomy" id="2763028"/>
    <lineage>
        <taxon>Bacteria</taxon>
        <taxon>Bacillati</taxon>
        <taxon>Bacillota</taxon>
        <taxon>Clostridia</taxon>
        <taxon>Lachnospirales</taxon>
        <taxon>Lachnospiraceae</taxon>
        <taxon>Blautia</taxon>
    </lineage>
</organism>
<proteinExistence type="predicted"/>
<evidence type="ECO:0000313" key="2">
    <source>
        <dbReference type="Proteomes" id="UP000633936"/>
    </source>
</evidence>
<evidence type="ECO:0000313" key="1">
    <source>
        <dbReference type="EMBL" id="MBC5738928.1"/>
    </source>
</evidence>